<feature type="transmembrane region" description="Helical" evidence="6">
    <location>
        <begin position="29"/>
        <end position="52"/>
    </location>
</feature>
<organism evidence="8 9">
    <name type="scientific">Sphingomonas kaistensis</name>
    <dbReference type="NCBI Taxonomy" id="298708"/>
    <lineage>
        <taxon>Bacteria</taxon>
        <taxon>Pseudomonadati</taxon>
        <taxon>Pseudomonadota</taxon>
        <taxon>Alphaproteobacteria</taxon>
        <taxon>Sphingomonadales</taxon>
        <taxon>Sphingomonadaceae</taxon>
        <taxon>Sphingomonas</taxon>
    </lineage>
</organism>
<feature type="transmembrane region" description="Helical" evidence="6">
    <location>
        <begin position="246"/>
        <end position="264"/>
    </location>
</feature>
<feature type="transmembrane region" description="Helical" evidence="6">
    <location>
        <begin position="222"/>
        <end position="239"/>
    </location>
</feature>
<feature type="transmembrane region" description="Helical" evidence="6">
    <location>
        <begin position="112"/>
        <end position="129"/>
    </location>
</feature>
<feature type="transmembrane region" description="Helical" evidence="6">
    <location>
        <begin position="88"/>
        <end position="106"/>
    </location>
</feature>
<keyword evidence="8" id="KW-0436">Ligase</keyword>
<keyword evidence="4 6" id="KW-0472">Membrane</keyword>
<reference evidence="8 9" key="1">
    <citation type="submission" date="2024-02" db="EMBL/GenBank/DDBJ databases">
        <title>Full genome sequence of Sphingomonas kaistensis.</title>
        <authorList>
            <person name="Poletto B.L."/>
            <person name="Silva G."/>
            <person name="Galante D."/>
            <person name="Campos K.R."/>
            <person name="Santos M.B.N."/>
            <person name="Sacchi C.T."/>
        </authorList>
    </citation>
    <scope>NUCLEOTIDE SEQUENCE [LARGE SCALE GENOMIC DNA]</scope>
    <source>
        <strain evidence="8 9">MA4R</strain>
    </source>
</reference>
<dbReference type="Proteomes" id="UP001382935">
    <property type="component" value="Chromosome"/>
</dbReference>
<feature type="transmembrane region" description="Helical" evidence="6">
    <location>
        <begin position="402"/>
        <end position="425"/>
    </location>
</feature>
<dbReference type="Pfam" id="PF04932">
    <property type="entry name" value="Wzy_C"/>
    <property type="match status" value="1"/>
</dbReference>
<feature type="domain" description="O-antigen ligase-related" evidence="7">
    <location>
        <begin position="205"/>
        <end position="353"/>
    </location>
</feature>
<keyword evidence="3 6" id="KW-1133">Transmembrane helix</keyword>
<evidence type="ECO:0000256" key="4">
    <source>
        <dbReference type="ARBA" id="ARBA00023136"/>
    </source>
</evidence>
<feature type="region of interest" description="Disordered" evidence="5">
    <location>
        <begin position="429"/>
        <end position="453"/>
    </location>
</feature>
<feature type="transmembrane region" description="Helical" evidence="6">
    <location>
        <begin position="178"/>
        <end position="195"/>
    </location>
</feature>
<evidence type="ECO:0000256" key="6">
    <source>
        <dbReference type="SAM" id="Phobius"/>
    </source>
</evidence>
<name>A0ABZ2G0V0_9SPHN</name>
<dbReference type="InterPro" id="IPR007016">
    <property type="entry name" value="O-antigen_ligase-rel_domated"/>
</dbReference>
<feature type="transmembrane region" description="Helical" evidence="6">
    <location>
        <begin position="141"/>
        <end position="158"/>
    </location>
</feature>
<evidence type="ECO:0000256" key="1">
    <source>
        <dbReference type="ARBA" id="ARBA00004141"/>
    </source>
</evidence>
<dbReference type="RefSeq" id="WP_338502693.1">
    <property type="nucleotide sequence ID" value="NZ_CP145607.1"/>
</dbReference>
<evidence type="ECO:0000259" key="7">
    <source>
        <dbReference type="Pfam" id="PF04932"/>
    </source>
</evidence>
<evidence type="ECO:0000256" key="5">
    <source>
        <dbReference type="SAM" id="MobiDB-lite"/>
    </source>
</evidence>
<keyword evidence="2 6" id="KW-0812">Transmembrane</keyword>
<feature type="transmembrane region" description="Helical" evidence="6">
    <location>
        <begin position="347"/>
        <end position="365"/>
    </location>
</feature>
<feature type="transmembrane region" description="Helical" evidence="6">
    <location>
        <begin position="377"/>
        <end position="396"/>
    </location>
</feature>
<accession>A0ABZ2G0V0</accession>
<dbReference type="GO" id="GO:0016874">
    <property type="term" value="F:ligase activity"/>
    <property type="evidence" value="ECO:0007669"/>
    <property type="project" value="UniProtKB-KW"/>
</dbReference>
<protein>
    <submittedName>
        <fullName evidence="8">O-antigen ligase family protein</fullName>
    </submittedName>
</protein>
<evidence type="ECO:0000256" key="3">
    <source>
        <dbReference type="ARBA" id="ARBA00022989"/>
    </source>
</evidence>
<dbReference type="PANTHER" id="PTHR37422:SF13">
    <property type="entry name" value="LIPOPOLYSACCHARIDE BIOSYNTHESIS PROTEIN PA4999-RELATED"/>
    <property type="match status" value="1"/>
</dbReference>
<dbReference type="PANTHER" id="PTHR37422">
    <property type="entry name" value="TEICHURONIC ACID BIOSYNTHESIS PROTEIN TUAE"/>
    <property type="match status" value="1"/>
</dbReference>
<feature type="transmembrane region" description="Helical" evidence="6">
    <location>
        <begin position="6"/>
        <end position="22"/>
    </location>
</feature>
<gene>
    <name evidence="8" type="ORF">V6R86_05125</name>
</gene>
<feature type="transmembrane region" description="Helical" evidence="6">
    <location>
        <begin position="200"/>
        <end position="216"/>
    </location>
</feature>
<evidence type="ECO:0000313" key="8">
    <source>
        <dbReference type="EMBL" id="WWM70079.1"/>
    </source>
</evidence>
<comment type="subcellular location">
    <subcellularLocation>
        <location evidence="1">Membrane</location>
        <topology evidence="1">Multi-pass membrane protein</topology>
    </subcellularLocation>
</comment>
<evidence type="ECO:0000313" key="9">
    <source>
        <dbReference type="Proteomes" id="UP001382935"/>
    </source>
</evidence>
<proteinExistence type="predicted"/>
<dbReference type="InterPro" id="IPR051533">
    <property type="entry name" value="WaaL-like"/>
</dbReference>
<keyword evidence="9" id="KW-1185">Reference proteome</keyword>
<feature type="transmembrane region" description="Helical" evidence="6">
    <location>
        <begin position="58"/>
        <end position="76"/>
    </location>
</feature>
<evidence type="ECO:0000256" key="2">
    <source>
        <dbReference type="ARBA" id="ARBA00022692"/>
    </source>
</evidence>
<sequence length="453" mass="48704">MKWAGLAFILFTAIALIGWLRTNPRGAKWAWGSLTLLPFVLDPLHLIIAPYATPMWSGYVKGWEISLLDAVAFGVIFGTRGRWPRMALLWPLLAYLGAVLLAVMQARFPSYALSYPIQLVRMMLVFLAVARVAQQEDGEKALLTGLVLGIAVQAGYAISDRAHGIFQTGGSLGHQNLLGFVSHLALMPLCGMFLAGRWPVRAALGIACGLVVVILTGSRATILLGGTGVILTLLLSITLRFSGQKIAYAVGGLFLLAASVPLAYSTIERRTSGQIGGVMAKDEQRVAFEKAAHMMIREHPLGIGPNHYVFVSITEGYAERGGVNWSSANRSAHVHQSYLLVTAETGYLGLLTLIALLASALWYAFSTAFRFRKNPEADVLIGLGCGLVAICLHALVEWMFAVYVVQYALAGSLGLIVGLRSRLIAGSKDSRKSPKSARVGRPQPTLASAMQSA</sequence>
<dbReference type="EMBL" id="CP145607">
    <property type="protein sequence ID" value="WWM70079.1"/>
    <property type="molecule type" value="Genomic_DNA"/>
</dbReference>